<dbReference type="Proteomes" id="UP000184041">
    <property type="component" value="Unassembled WGS sequence"/>
</dbReference>
<keyword evidence="4" id="KW-1185">Reference proteome</keyword>
<dbReference type="InterPro" id="IPR000782">
    <property type="entry name" value="FAS1_domain"/>
</dbReference>
<dbReference type="InterPro" id="IPR050904">
    <property type="entry name" value="Adhesion/Biosynth-related"/>
</dbReference>
<accession>A0A1M5GVK0</accession>
<dbReference type="STRING" id="1194090.SAMN05443144_11849"/>
<keyword evidence="1" id="KW-0732">Signal</keyword>
<protein>
    <submittedName>
        <fullName evidence="3">Uncaracterized surface protein containing fasciclin (FAS1) repeats</fullName>
    </submittedName>
</protein>
<feature type="domain" description="FAS1" evidence="2">
    <location>
        <begin position="35"/>
        <end position="172"/>
    </location>
</feature>
<evidence type="ECO:0000313" key="4">
    <source>
        <dbReference type="Proteomes" id="UP000184041"/>
    </source>
</evidence>
<dbReference type="PROSITE" id="PS51257">
    <property type="entry name" value="PROKAR_LIPOPROTEIN"/>
    <property type="match status" value="1"/>
</dbReference>
<feature type="domain" description="FAS1" evidence="2">
    <location>
        <begin position="177"/>
        <end position="297"/>
    </location>
</feature>
<reference evidence="3 4" key="1">
    <citation type="submission" date="2016-11" db="EMBL/GenBank/DDBJ databases">
        <authorList>
            <person name="Jaros S."/>
            <person name="Januszkiewicz K."/>
            <person name="Wedrychowicz H."/>
        </authorList>
    </citation>
    <scope>NUCLEOTIDE SEQUENCE [LARGE SCALE GENOMIC DNA]</scope>
    <source>
        <strain evidence="3 4">DSM 21986</strain>
    </source>
</reference>
<dbReference type="AlphaFoldDB" id="A0A1M5GVK0"/>
<dbReference type="SUPFAM" id="SSF82153">
    <property type="entry name" value="FAS1 domain"/>
    <property type="match status" value="2"/>
</dbReference>
<evidence type="ECO:0000259" key="2">
    <source>
        <dbReference type="PROSITE" id="PS50213"/>
    </source>
</evidence>
<dbReference type="SMART" id="SM00554">
    <property type="entry name" value="FAS1"/>
    <property type="match status" value="2"/>
</dbReference>
<organism evidence="3 4">
    <name type="scientific">Fodinibius roseus</name>
    <dbReference type="NCBI Taxonomy" id="1194090"/>
    <lineage>
        <taxon>Bacteria</taxon>
        <taxon>Pseudomonadati</taxon>
        <taxon>Balneolota</taxon>
        <taxon>Balneolia</taxon>
        <taxon>Balneolales</taxon>
        <taxon>Balneolaceae</taxon>
        <taxon>Fodinibius</taxon>
    </lineage>
</organism>
<dbReference type="InterPro" id="IPR036378">
    <property type="entry name" value="FAS1_dom_sf"/>
</dbReference>
<sequence length="303" mass="33008">MQLTKNRYSPIPVILLLFSLVLTSCLDSSDSDQTVGNLFEEADRISDFNTFVDYLGDTGAAELDSTIAQGSQMTVIIPTNDAFDDLPSNLTDTLSSEEARIEVLSYHILNELVEPNNLEETEDIQSMQGEYLYFELVSTNQGTSLNINDSELLQGGILSASNGYIYAVDQVLFPDSYLDVTGLIAKRYQLNDLQDAIEDVAGLEEDLQNPNGEFTVFAPSDEALDGTSPTGNEIQYYILEEKLTSAEFSSQTYTTMSGDELDVDVSGATITINGEATVTTADIEGINGVVHIIDTPLEAPSEE</sequence>
<evidence type="ECO:0000256" key="1">
    <source>
        <dbReference type="SAM" id="SignalP"/>
    </source>
</evidence>
<dbReference type="PANTHER" id="PTHR10900">
    <property type="entry name" value="PERIOSTIN-RELATED"/>
    <property type="match status" value="1"/>
</dbReference>
<dbReference type="Gene3D" id="2.30.180.10">
    <property type="entry name" value="FAS1 domain"/>
    <property type="match status" value="2"/>
</dbReference>
<evidence type="ECO:0000313" key="3">
    <source>
        <dbReference type="EMBL" id="SHG07786.1"/>
    </source>
</evidence>
<name>A0A1M5GVK0_9BACT</name>
<dbReference type="OrthoDB" id="9800666at2"/>
<feature type="chain" id="PRO_5012747960" evidence="1">
    <location>
        <begin position="25"/>
        <end position="303"/>
    </location>
</feature>
<dbReference type="EMBL" id="FQUS01000018">
    <property type="protein sequence ID" value="SHG07786.1"/>
    <property type="molecule type" value="Genomic_DNA"/>
</dbReference>
<feature type="signal peptide" evidence="1">
    <location>
        <begin position="1"/>
        <end position="24"/>
    </location>
</feature>
<gene>
    <name evidence="3" type="ORF">SAMN05443144_11849</name>
</gene>
<proteinExistence type="predicted"/>
<dbReference type="RefSeq" id="WP_073066489.1">
    <property type="nucleotide sequence ID" value="NZ_FQUS01000018.1"/>
</dbReference>
<dbReference type="Pfam" id="PF02469">
    <property type="entry name" value="Fasciclin"/>
    <property type="match status" value="2"/>
</dbReference>
<dbReference type="PROSITE" id="PS50213">
    <property type="entry name" value="FAS1"/>
    <property type="match status" value="2"/>
</dbReference>